<evidence type="ECO:0000256" key="13">
    <source>
        <dbReference type="ARBA" id="ARBA00047884"/>
    </source>
</evidence>
<keyword evidence="8" id="KW-0274">FAD</keyword>
<evidence type="ECO:0000256" key="12">
    <source>
        <dbReference type="ARBA" id="ARBA00023136"/>
    </source>
</evidence>
<dbReference type="InterPro" id="IPR034683">
    <property type="entry name" value="IspD/TarI"/>
</dbReference>
<feature type="transmembrane region" description="Helical" evidence="14">
    <location>
        <begin position="429"/>
        <end position="448"/>
    </location>
</feature>
<dbReference type="Pfam" id="PF01098">
    <property type="entry name" value="FTSW_RODA_SPOVE"/>
    <property type="match status" value="1"/>
</dbReference>
<dbReference type="Gene3D" id="3.90.550.10">
    <property type="entry name" value="Spore Coat Polysaccharide Biosynthesis Protein SpsA, Chain A"/>
    <property type="match status" value="1"/>
</dbReference>
<dbReference type="GO" id="GO:0008360">
    <property type="term" value="P:regulation of cell shape"/>
    <property type="evidence" value="ECO:0007669"/>
    <property type="project" value="UniProtKB-KW"/>
</dbReference>
<accession>A0A7R9QN45</accession>
<sequence length="878" mass="97260">DTAINLNSSAILAIPVRDTLKCVENQQDINKTVSRDQLWQAQTPQISTFSKLKTAIEAALANNIVITDEASALEYINEPVKVVMGRSDNIKITYPDDLELAKWDKLHLDPWLLGFLIINAILGLLMVYSASSEDMSMVIRQAVSFGVGFVLLFICAQIPPKVYQAISPWFYLFAILLLILVLLVGDVRLGAKRWLTIPGIGSMQPSEFMKFAMPLMMAWYFARNPLPPKFKHIVIALIIMMVPFVLALLQPDLAIGIVIGGVFALFLSGMSWTLILGTLAALALAFPLIWTFVLQAYQKKRIMTLFDPESDALGAGWNIIQSKIAIGSGGMTGRGFLEGTQSQLGYLPEHHTDFIMSTYAEEFGFIGVFFLFALYTAMIFRCMMISLSSFHNYGRLLAGTIGLSLFFYVFVNSGMVSGILPVTGDPLPLMSYGGSAVIALLASFGITINSYKVRFSMHIIIMGAGVIGTTSAYYLKQAGHEVTVIDRQPNVALETSFANAGQISPGYASPWAAPGIPLKAFKWMFQPHSPLAIKLTGDMHQYQWMVRMLAECNINRYQINKERMVRISEYSRDCLDELRAETKIHFDERQLGTLQLFRKQHQLDVAGKDTEVLKHEGVPFELLDKAGVIKAEPALAHATVDFVGGLRLPNDQTGDCQKFTTELAELAAKQGVNFLFNTVIESIEKDAERITAIHLKDGSKIKGDAYVMALGSYSHEMLKQLEIDAPVYPLKGYSITTKIIDPALSPVSTILDESYKIALTRFDDRIRVGGMAEINGFDRSLKSSREDTLLMVLQQLFPNASDISDAHFWTGLRPATPDGTPIVGKTRYQNLYTNTGHGTLGWTMSCGSAKLLSDIISGTTPQIEYDDLNVFRYDSVNH</sequence>
<dbReference type="InterPro" id="IPR036188">
    <property type="entry name" value="FAD/NAD-bd_sf"/>
</dbReference>
<reference evidence="16" key="1">
    <citation type="submission" date="2020-11" db="EMBL/GenBank/DDBJ databases">
        <authorList>
            <person name="Tran Van P."/>
        </authorList>
    </citation>
    <scope>NUCLEOTIDE SEQUENCE</scope>
</reference>
<dbReference type="Pfam" id="PF01266">
    <property type="entry name" value="DAO"/>
    <property type="match status" value="1"/>
</dbReference>
<keyword evidence="17" id="KW-1185">Reference proteome</keyword>
<keyword evidence="12 14" id="KW-0472">Membrane</keyword>
<dbReference type="Gene3D" id="3.50.50.60">
    <property type="entry name" value="FAD/NAD(P)-binding domain"/>
    <property type="match status" value="2"/>
</dbReference>
<evidence type="ECO:0000256" key="8">
    <source>
        <dbReference type="ARBA" id="ARBA00022827"/>
    </source>
</evidence>
<comment type="catalytic activity">
    <reaction evidence="13">
        <text>a D-alpha-amino acid + A + H2O = a 2-oxocarboxylate + AH2 + NH4(+)</text>
        <dbReference type="Rhea" id="RHEA:18125"/>
        <dbReference type="ChEBI" id="CHEBI:13193"/>
        <dbReference type="ChEBI" id="CHEBI:15377"/>
        <dbReference type="ChEBI" id="CHEBI:17499"/>
        <dbReference type="ChEBI" id="CHEBI:28938"/>
        <dbReference type="ChEBI" id="CHEBI:35179"/>
        <dbReference type="ChEBI" id="CHEBI:59871"/>
    </reaction>
</comment>
<dbReference type="OrthoDB" id="6419195at2759"/>
<dbReference type="GO" id="GO:0015648">
    <property type="term" value="F:lipid-linked peptidoglycan transporter activity"/>
    <property type="evidence" value="ECO:0007669"/>
    <property type="project" value="TreeGrafter"/>
</dbReference>
<feature type="domain" description="FAD dependent oxidoreductase" evidence="15">
    <location>
        <begin position="459"/>
        <end position="854"/>
    </location>
</feature>
<dbReference type="GO" id="GO:0005886">
    <property type="term" value="C:plasma membrane"/>
    <property type="evidence" value="ECO:0007669"/>
    <property type="project" value="TreeGrafter"/>
</dbReference>
<feature type="transmembrane region" description="Helical" evidence="14">
    <location>
        <begin position="111"/>
        <end position="130"/>
    </location>
</feature>
<feature type="non-terminal residue" evidence="16">
    <location>
        <position position="1"/>
    </location>
</feature>
<organism evidence="16">
    <name type="scientific">Oppiella nova</name>
    <dbReference type="NCBI Taxonomy" id="334625"/>
    <lineage>
        <taxon>Eukaryota</taxon>
        <taxon>Metazoa</taxon>
        <taxon>Ecdysozoa</taxon>
        <taxon>Arthropoda</taxon>
        <taxon>Chelicerata</taxon>
        <taxon>Arachnida</taxon>
        <taxon>Acari</taxon>
        <taxon>Acariformes</taxon>
        <taxon>Sarcoptiformes</taxon>
        <taxon>Oribatida</taxon>
        <taxon>Brachypylina</taxon>
        <taxon>Oppioidea</taxon>
        <taxon>Oppiidae</taxon>
        <taxon>Oppiella</taxon>
    </lineage>
</organism>
<keyword evidence="6 14" id="KW-0812">Transmembrane</keyword>
<keyword evidence="4" id="KW-0285">Flavoprotein</keyword>
<name>A0A7R9QN45_9ACAR</name>
<dbReference type="EMBL" id="CAJPVJ010004757">
    <property type="protein sequence ID" value="CAG2168889.1"/>
    <property type="molecule type" value="Genomic_DNA"/>
</dbReference>
<evidence type="ECO:0000256" key="4">
    <source>
        <dbReference type="ARBA" id="ARBA00022630"/>
    </source>
</evidence>
<dbReference type="HAMAP" id="MF_01202">
    <property type="entry name" value="DadA"/>
    <property type="match status" value="1"/>
</dbReference>
<keyword evidence="9" id="KW-0133">Cell shape</keyword>
<dbReference type="GO" id="GO:0032153">
    <property type="term" value="C:cell division site"/>
    <property type="evidence" value="ECO:0007669"/>
    <property type="project" value="TreeGrafter"/>
</dbReference>
<dbReference type="PANTHER" id="PTHR30474:SF1">
    <property type="entry name" value="PEPTIDOGLYCAN GLYCOSYLTRANSFERASE MRDB"/>
    <property type="match status" value="1"/>
</dbReference>
<dbReference type="HAMAP" id="MF_02079">
    <property type="entry name" value="PGT_RodA"/>
    <property type="match status" value="1"/>
</dbReference>
<keyword evidence="5" id="KW-0808">Transferase</keyword>
<dbReference type="SUPFAM" id="SSF54373">
    <property type="entry name" value="FAD-linked reductases, C-terminal domain"/>
    <property type="match status" value="1"/>
</dbReference>
<gene>
    <name evidence="16" type="ORF">ONB1V03_LOCUS8373</name>
</gene>
<proteinExistence type="inferred from homology"/>
<evidence type="ECO:0000256" key="10">
    <source>
        <dbReference type="ARBA" id="ARBA00022989"/>
    </source>
</evidence>
<dbReference type="InterPro" id="IPR011923">
    <property type="entry name" value="RodA/MrdB"/>
</dbReference>
<dbReference type="Pfam" id="PF01128">
    <property type="entry name" value="IspD"/>
    <property type="match status" value="1"/>
</dbReference>
<evidence type="ECO:0000256" key="5">
    <source>
        <dbReference type="ARBA" id="ARBA00022679"/>
    </source>
</evidence>
<dbReference type="SUPFAM" id="SSF51905">
    <property type="entry name" value="FAD/NAD(P)-binding domain"/>
    <property type="match status" value="1"/>
</dbReference>
<evidence type="ECO:0000256" key="14">
    <source>
        <dbReference type="SAM" id="Phobius"/>
    </source>
</evidence>
<evidence type="ECO:0000256" key="2">
    <source>
        <dbReference type="ARBA" id="ARBA00004141"/>
    </source>
</evidence>
<keyword evidence="10 14" id="KW-1133">Transmembrane helix</keyword>
<dbReference type="PANTHER" id="PTHR30474">
    <property type="entry name" value="CELL CYCLE PROTEIN"/>
    <property type="match status" value="1"/>
</dbReference>
<dbReference type="Proteomes" id="UP000728032">
    <property type="component" value="Unassembled WGS sequence"/>
</dbReference>
<evidence type="ECO:0000259" key="15">
    <source>
        <dbReference type="Pfam" id="PF01266"/>
    </source>
</evidence>
<feature type="transmembrane region" description="Helical" evidence="14">
    <location>
        <begin position="234"/>
        <end position="267"/>
    </location>
</feature>
<evidence type="ECO:0000256" key="11">
    <source>
        <dbReference type="ARBA" id="ARBA00023002"/>
    </source>
</evidence>
<keyword evidence="7" id="KW-0548">Nucleotidyltransferase</keyword>
<dbReference type="InterPro" id="IPR006076">
    <property type="entry name" value="FAD-dep_OxRdtase"/>
</dbReference>
<comment type="subcellular location">
    <subcellularLocation>
        <location evidence="2">Membrane</location>
        <topology evidence="2">Multi-pass membrane protein</topology>
    </subcellularLocation>
</comment>
<dbReference type="EMBL" id="OC919582">
    <property type="protein sequence ID" value="CAD7651583.1"/>
    <property type="molecule type" value="Genomic_DNA"/>
</dbReference>
<comment type="similarity">
    <text evidence="3">Belongs to the IspD/TarI cytidylyltransferase family. IspD subfamily.</text>
</comment>
<protein>
    <recommendedName>
        <fullName evidence="15">FAD dependent oxidoreductase domain-containing protein</fullName>
    </recommendedName>
</protein>
<dbReference type="GO" id="GO:0070567">
    <property type="term" value="F:cytidylyltransferase activity"/>
    <property type="evidence" value="ECO:0007669"/>
    <property type="project" value="InterPro"/>
</dbReference>
<dbReference type="NCBIfam" id="NF001933">
    <property type="entry name" value="PRK00711.1"/>
    <property type="match status" value="1"/>
</dbReference>
<feature type="transmembrane region" description="Helical" evidence="14">
    <location>
        <begin position="142"/>
        <end position="160"/>
    </location>
</feature>
<dbReference type="NCBIfam" id="TIGR02210">
    <property type="entry name" value="rodA_shape"/>
    <property type="match status" value="1"/>
</dbReference>
<evidence type="ECO:0000256" key="3">
    <source>
        <dbReference type="ARBA" id="ARBA00009789"/>
    </source>
</evidence>
<comment type="cofactor">
    <cofactor evidence="1">
        <name>FAD</name>
        <dbReference type="ChEBI" id="CHEBI:57692"/>
    </cofactor>
</comment>
<dbReference type="InterPro" id="IPR029044">
    <property type="entry name" value="Nucleotide-diphossugar_trans"/>
</dbReference>
<evidence type="ECO:0000256" key="9">
    <source>
        <dbReference type="ARBA" id="ARBA00022960"/>
    </source>
</evidence>
<keyword evidence="11" id="KW-0560">Oxidoreductase</keyword>
<dbReference type="InterPro" id="IPR001182">
    <property type="entry name" value="FtsW/RodA"/>
</dbReference>
<dbReference type="GO" id="GO:0051301">
    <property type="term" value="P:cell division"/>
    <property type="evidence" value="ECO:0007669"/>
    <property type="project" value="InterPro"/>
</dbReference>
<feature type="non-terminal residue" evidence="16">
    <location>
        <position position="878"/>
    </location>
</feature>
<dbReference type="GO" id="GO:0008718">
    <property type="term" value="F:D-amino-acid dehydrogenase activity"/>
    <property type="evidence" value="ECO:0007669"/>
    <property type="project" value="InterPro"/>
</dbReference>
<dbReference type="FunFam" id="3.50.50.60:FF:000020">
    <property type="entry name" value="D-amino acid dehydrogenase"/>
    <property type="match status" value="1"/>
</dbReference>
<dbReference type="InterPro" id="IPR023080">
    <property type="entry name" value="DadA"/>
</dbReference>
<evidence type="ECO:0000256" key="1">
    <source>
        <dbReference type="ARBA" id="ARBA00001974"/>
    </source>
</evidence>
<dbReference type="GO" id="GO:0019478">
    <property type="term" value="P:D-amino acid catabolic process"/>
    <property type="evidence" value="ECO:0007669"/>
    <property type="project" value="InterPro"/>
</dbReference>
<evidence type="ECO:0000313" key="16">
    <source>
        <dbReference type="EMBL" id="CAD7651583.1"/>
    </source>
</evidence>
<evidence type="ECO:0000256" key="6">
    <source>
        <dbReference type="ARBA" id="ARBA00022692"/>
    </source>
</evidence>
<feature type="transmembrane region" description="Helical" evidence="14">
    <location>
        <begin position="396"/>
        <end position="423"/>
    </location>
</feature>
<feature type="transmembrane region" description="Helical" evidence="14">
    <location>
        <begin position="166"/>
        <end position="185"/>
    </location>
</feature>
<evidence type="ECO:0000256" key="7">
    <source>
        <dbReference type="ARBA" id="ARBA00022695"/>
    </source>
</evidence>
<dbReference type="SUPFAM" id="SSF53448">
    <property type="entry name" value="Nucleotide-diphospho-sugar transferases"/>
    <property type="match status" value="1"/>
</dbReference>
<feature type="transmembrane region" description="Helical" evidence="14">
    <location>
        <begin position="363"/>
        <end position="384"/>
    </location>
</feature>
<dbReference type="AlphaFoldDB" id="A0A7R9QN45"/>
<dbReference type="Gene3D" id="3.30.9.10">
    <property type="entry name" value="D-Amino Acid Oxidase, subunit A, domain 2"/>
    <property type="match status" value="1"/>
</dbReference>
<feature type="transmembrane region" description="Helical" evidence="14">
    <location>
        <begin position="274"/>
        <end position="297"/>
    </location>
</feature>
<evidence type="ECO:0000313" key="17">
    <source>
        <dbReference type="Proteomes" id="UP000728032"/>
    </source>
</evidence>